<gene>
    <name evidence="5" type="ORF">J2S37_002117</name>
</gene>
<evidence type="ECO:0000256" key="1">
    <source>
        <dbReference type="ARBA" id="ARBA00022676"/>
    </source>
</evidence>
<evidence type="ECO:0000259" key="4">
    <source>
        <dbReference type="Pfam" id="PF13439"/>
    </source>
</evidence>
<keyword evidence="2" id="KW-0808">Transferase</keyword>
<sequence length="370" mass="40493">MHEKNRRPEVVKVAVFRLELLPLSETFIRDQVDHYESFSPVLFGAYATAGESLARGDERVLYDLSRRGDRWALALAQLTGVAPRVKKALASSGVRLVHAHFVKDAWFVHRAARSLGLPLVVTAHGYDVTALPRSWVYRLRARWVLSRAHTVAVSEFIAGCARRVGATDVQVCYTGISLNEVESSPSEPKEELLSSDVLCVARLVEKKGVDVVVAAARLLPDVSFVIAGDGPLWDQLHRDCPKNVRFIGAVSQVQVRELLARTKVFVLPSRTASNGDAEGFGQVFLEAGRAARACVGTWHGGIPEAVVDGVTGVLVPESDASALAQALGTVLDDADLREQLGAAGFARVRDHFDMRDRTAHLESLYQQWIN</sequence>
<dbReference type="Pfam" id="PF00534">
    <property type="entry name" value="Glycos_transf_1"/>
    <property type="match status" value="1"/>
</dbReference>
<feature type="domain" description="Glycosyltransferase subfamily 4-like N-terminal" evidence="4">
    <location>
        <begin position="71"/>
        <end position="179"/>
    </location>
</feature>
<dbReference type="InterPro" id="IPR028098">
    <property type="entry name" value="Glyco_trans_4-like_N"/>
</dbReference>
<feature type="domain" description="Glycosyl transferase family 1" evidence="3">
    <location>
        <begin position="196"/>
        <end position="344"/>
    </location>
</feature>
<dbReference type="PANTHER" id="PTHR45947:SF14">
    <property type="entry name" value="SLL1723 PROTEIN"/>
    <property type="match status" value="1"/>
</dbReference>
<dbReference type="SUPFAM" id="SSF53756">
    <property type="entry name" value="UDP-Glycosyltransferase/glycogen phosphorylase"/>
    <property type="match status" value="1"/>
</dbReference>
<dbReference type="Gene3D" id="3.40.50.2000">
    <property type="entry name" value="Glycogen Phosphorylase B"/>
    <property type="match status" value="2"/>
</dbReference>
<evidence type="ECO:0000313" key="6">
    <source>
        <dbReference type="Proteomes" id="UP001183619"/>
    </source>
</evidence>
<proteinExistence type="predicted"/>
<keyword evidence="1" id="KW-0328">Glycosyltransferase</keyword>
<dbReference type="Proteomes" id="UP001183619">
    <property type="component" value="Unassembled WGS sequence"/>
</dbReference>
<dbReference type="PANTHER" id="PTHR45947">
    <property type="entry name" value="SULFOQUINOVOSYL TRANSFERASE SQD2"/>
    <property type="match status" value="1"/>
</dbReference>
<comment type="caution">
    <text evidence="5">The sequence shown here is derived from an EMBL/GenBank/DDBJ whole genome shotgun (WGS) entry which is preliminary data.</text>
</comment>
<dbReference type="Pfam" id="PF13439">
    <property type="entry name" value="Glyco_transf_4"/>
    <property type="match status" value="1"/>
</dbReference>
<organism evidence="5 6">
    <name type="scientific">Corynebacterium felinum</name>
    <dbReference type="NCBI Taxonomy" id="131318"/>
    <lineage>
        <taxon>Bacteria</taxon>
        <taxon>Bacillati</taxon>
        <taxon>Actinomycetota</taxon>
        <taxon>Actinomycetes</taxon>
        <taxon>Mycobacteriales</taxon>
        <taxon>Corynebacteriaceae</taxon>
        <taxon>Corynebacterium</taxon>
    </lineage>
</organism>
<accession>A0ABU2BDW4</accession>
<dbReference type="EMBL" id="JAVDYF010000001">
    <property type="protein sequence ID" value="MDR7355579.1"/>
    <property type="molecule type" value="Genomic_DNA"/>
</dbReference>
<evidence type="ECO:0000256" key="2">
    <source>
        <dbReference type="ARBA" id="ARBA00022679"/>
    </source>
</evidence>
<name>A0ABU2BDW4_9CORY</name>
<protein>
    <submittedName>
        <fullName evidence="5">Glycosyltransferase involved in cell wall biosynthesis</fullName>
    </submittedName>
</protein>
<keyword evidence="6" id="KW-1185">Reference proteome</keyword>
<reference evidence="5 6" key="1">
    <citation type="submission" date="2023-07" db="EMBL/GenBank/DDBJ databases">
        <title>Sequencing the genomes of 1000 actinobacteria strains.</title>
        <authorList>
            <person name="Klenk H.-P."/>
        </authorList>
    </citation>
    <scope>NUCLEOTIDE SEQUENCE [LARGE SCALE GENOMIC DNA]</scope>
    <source>
        <strain evidence="5 6">DSM 44508</strain>
    </source>
</reference>
<dbReference type="InterPro" id="IPR001296">
    <property type="entry name" value="Glyco_trans_1"/>
</dbReference>
<evidence type="ECO:0000313" key="5">
    <source>
        <dbReference type="EMBL" id="MDR7355579.1"/>
    </source>
</evidence>
<dbReference type="RefSeq" id="WP_277103421.1">
    <property type="nucleotide sequence ID" value="NZ_BAAAJS010000072.1"/>
</dbReference>
<dbReference type="InterPro" id="IPR050194">
    <property type="entry name" value="Glycosyltransferase_grp1"/>
</dbReference>
<evidence type="ECO:0000259" key="3">
    <source>
        <dbReference type="Pfam" id="PF00534"/>
    </source>
</evidence>